<dbReference type="EMBL" id="LMZQ01000014">
    <property type="protein sequence ID" value="KRT14722.1"/>
    <property type="molecule type" value="Genomic_DNA"/>
</dbReference>
<organism evidence="1 2">
    <name type="scientific">Pedobacter ginsenosidimutans</name>
    <dbReference type="NCBI Taxonomy" id="687842"/>
    <lineage>
        <taxon>Bacteria</taxon>
        <taxon>Pseudomonadati</taxon>
        <taxon>Bacteroidota</taxon>
        <taxon>Sphingobacteriia</taxon>
        <taxon>Sphingobacteriales</taxon>
        <taxon>Sphingobacteriaceae</taxon>
        <taxon>Pedobacter</taxon>
    </lineage>
</organism>
<dbReference type="AlphaFoldDB" id="A0A0T5VLH9"/>
<gene>
    <name evidence="1" type="ORF">ASU31_17615</name>
</gene>
<evidence type="ECO:0000313" key="2">
    <source>
        <dbReference type="Proteomes" id="UP000051950"/>
    </source>
</evidence>
<protein>
    <submittedName>
        <fullName evidence="1">Uncharacterized protein</fullName>
    </submittedName>
</protein>
<dbReference type="STRING" id="687842.ASU31_17615"/>
<dbReference type="RefSeq" id="WP_057933589.1">
    <property type="nucleotide sequence ID" value="NZ_LMZQ01000014.1"/>
</dbReference>
<comment type="caution">
    <text evidence="1">The sequence shown here is derived from an EMBL/GenBank/DDBJ whole genome shotgun (WGS) entry which is preliminary data.</text>
</comment>
<accession>A0A0T5VLH9</accession>
<evidence type="ECO:0000313" key="1">
    <source>
        <dbReference type="EMBL" id="KRT14722.1"/>
    </source>
</evidence>
<reference evidence="1 2" key="1">
    <citation type="submission" date="2015-11" db="EMBL/GenBank/DDBJ databases">
        <title>Sequence of Pedobacter ginsenosidimutans.</title>
        <authorList>
            <person name="Carson E."/>
            <person name="Keyser V."/>
            <person name="Newman J."/>
            <person name="Miller J."/>
        </authorList>
    </citation>
    <scope>NUCLEOTIDE SEQUENCE [LARGE SCALE GENOMIC DNA]</scope>
    <source>
        <strain evidence="1 2">KACC 14530</strain>
    </source>
</reference>
<proteinExistence type="predicted"/>
<keyword evidence="2" id="KW-1185">Reference proteome</keyword>
<dbReference type="OrthoDB" id="10001248at2"/>
<name>A0A0T5VLH9_9SPHI</name>
<dbReference type="Proteomes" id="UP000051950">
    <property type="component" value="Unassembled WGS sequence"/>
</dbReference>
<sequence length="344" mass="40775">MIDEILENSRAQFPNPPRKEIYFYFPDLYEHLRKIYSSLELPTVIIVHSLNKLCETFKYGNSNYIIYDQYLGQCFNKFNRLIYYEEEREVKAYLCKLLGEEYYLINDINNCIPYLVSYHVNASANFTQLPQDFLVKKNDLIMVQESFVLFHEFAHSLVNQNPNLLAKSKTFLESTESSKIITDILKEKIALDKRDSFLSHFYEEFACDLIALELTYSFYSKKEKFILNHIIEGISLAFLYLRTLIDIKMKATGEYEISSNVFNLFTKFRYNLLRRYYLESALFGEAIENPPQLIELYEKWEEKIDMEIVVFFTDEYRDKLKNIVKKGGPPLTPELARKLLNLAE</sequence>